<protein>
    <submittedName>
        <fullName evidence="1">Uncharacterized protein</fullName>
    </submittedName>
</protein>
<sequence length="140" mass="15077">MDERNPCSEMDLSLVLICSHVQSSSKKHTCICPLYVHTRCIPESIKFRGCNSLCDAEGAGGLLDTLPGTLEPPLVSGLRLADVELAVGDGGRDELVLAALVAVRRPGQHRDAVVLLPVDHRLRALQEVGRRHLAGLEPAL</sequence>
<dbReference type="AlphaFoldDB" id="A0A0A9D9U6"/>
<evidence type="ECO:0000313" key="1">
    <source>
        <dbReference type="EMBL" id="JAD82440.1"/>
    </source>
</evidence>
<proteinExistence type="predicted"/>
<reference evidence="1" key="1">
    <citation type="submission" date="2014-09" db="EMBL/GenBank/DDBJ databases">
        <authorList>
            <person name="Magalhaes I.L.F."/>
            <person name="Oliveira U."/>
            <person name="Santos F.R."/>
            <person name="Vidigal T.H.D.A."/>
            <person name="Brescovit A.D."/>
            <person name="Santos A.J."/>
        </authorList>
    </citation>
    <scope>NUCLEOTIDE SEQUENCE</scope>
    <source>
        <tissue evidence="1">Shoot tissue taken approximately 20 cm above the soil surface</tissue>
    </source>
</reference>
<organism evidence="1">
    <name type="scientific">Arundo donax</name>
    <name type="common">Giant reed</name>
    <name type="synonym">Donax arundinaceus</name>
    <dbReference type="NCBI Taxonomy" id="35708"/>
    <lineage>
        <taxon>Eukaryota</taxon>
        <taxon>Viridiplantae</taxon>
        <taxon>Streptophyta</taxon>
        <taxon>Embryophyta</taxon>
        <taxon>Tracheophyta</taxon>
        <taxon>Spermatophyta</taxon>
        <taxon>Magnoliopsida</taxon>
        <taxon>Liliopsida</taxon>
        <taxon>Poales</taxon>
        <taxon>Poaceae</taxon>
        <taxon>PACMAD clade</taxon>
        <taxon>Arundinoideae</taxon>
        <taxon>Arundineae</taxon>
        <taxon>Arundo</taxon>
    </lineage>
</organism>
<reference evidence="1" key="2">
    <citation type="journal article" date="2015" name="Data Brief">
        <title>Shoot transcriptome of the giant reed, Arundo donax.</title>
        <authorList>
            <person name="Barrero R.A."/>
            <person name="Guerrero F.D."/>
            <person name="Moolhuijzen P."/>
            <person name="Goolsby J.A."/>
            <person name="Tidwell J."/>
            <person name="Bellgard S.E."/>
            <person name="Bellgard M.I."/>
        </authorList>
    </citation>
    <scope>NUCLEOTIDE SEQUENCE</scope>
    <source>
        <tissue evidence="1">Shoot tissue taken approximately 20 cm above the soil surface</tissue>
    </source>
</reference>
<dbReference type="EMBL" id="GBRH01215455">
    <property type="protein sequence ID" value="JAD82440.1"/>
    <property type="molecule type" value="Transcribed_RNA"/>
</dbReference>
<accession>A0A0A9D9U6</accession>
<name>A0A0A9D9U6_ARUDO</name>